<keyword evidence="3" id="KW-1003">Cell membrane</keyword>
<evidence type="ECO:0000256" key="2">
    <source>
        <dbReference type="ARBA" id="ARBA00022448"/>
    </source>
</evidence>
<dbReference type="GO" id="GO:0005886">
    <property type="term" value="C:plasma membrane"/>
    <property type="evidence" value="ECO:0007669"/>
    <property type="project" value="UniProtKB-SubCell"/>
</dbReference>
<dbReference type="EMBL" id="FQZL01000004">
    <property type="protein sequence ID" value="SHI36442.1"/>
    <property type="molecule type" value="Genomic_DNA"/>
</dbReference>
<reference evidence="11 12" key="1">
    <citation type="submission" date="2016-11" db="EMBL/GenBank/DDBJ databases">
        <authorList>
            <person name="Jaros S."/>
            <person name="Januszkiewicz K."/>
            <person name="Wedrychowicz H."/>
        </authorList>
    </citation>
    <scope>NUCLEOTIDE SEQUENCE [LARGE SCALE GENOMIC DNA]</scope>
    <source>
        <strain evidence="11 12">DSM 17477</strain>
    </source>
</reference>
<dbReference type="Pfam" id="PF04290">
    <property type="entry name" value="DctQ"/>
    <property type="match status" value="1"/>
</dbReference>
<dbReference type="OrthoDB" id="9814265at2"/>
<sequence length="164" mass="18682">MKVLRWLDKNFEEFILLIFLIVMVVVMGVQVLMRYLFNYSLTWSEELTRYLFVWSSFLSIGYCIKNSTSIKLEQFLGVLPGVLSQVIRLTSKIVMLAFFVFVFMNAVTLVQSTQASGQVSSALGFPIYLVQSSAVVGFALAIFRLLQSFYLGFMELKGAEKQHS</sequence>
<evidence type="ECO:0000259" key="10">
    <source>
        <dbReference type="Pfam" id="PF04290"/>
    </source>
</evidence>
<feature type="transmembrane region" description="Helical" evidence="9">
    <location>
        <begin position="93"/>
        <end position="113"/>
    </location>
</feature>
<dbReference type="AlphaFoldDB" id="A0A1M6AIZ0"/>
<evidence type="ECO:0000256" key="4">
    <source>
        <dbReference type="ARBA" id="ARBA00022519"/>
    </source>
</evidence>
<keyword evidence="5 9" id="KW-0812">Transmembrane</keyword>
<evidence type="ECO:0000256" key="3">
    <source>
        <dbReference type="ARBA" id="ARBA00022475"/>
    </source>
</evidence>
<dbReference type="GO" id="GO:0022857">
    <property type="term" value="F:transmembrane transporter activity"/>
    <property type="evidence" value="ECO:0007669"/>
    <property type="project" value="TreeGrafter"/>
</dbReference>
<dbReference type="RefSeq" id="WP_073045574.1">
    <property type="nucleotide sequence ID" value="NZ_FQZL01000004.1"/>
</dbReference>
<feature type="transmembrane region" description="Helical" evidence="9">
    <location>
        <begin position="47"/>
        <end position="64"/>
    </location>
</feature>
<keyword evidence="4" id="KW-0997">Cell inner membrane</keyword>
<gene>
    <name evidence="11" type="ORF">SAMN02745751_00138</name>
</gene>
<keyword evidence="6 9" id="KW-1133">Transmembrane helix</keyword>
<keyword evidence="7 9" id="KW-0472">Membrane</keyword>
<protein>
    <submittedName>
        <fullName evidence="11">TRAP-type C4-dicarboxylate transport system, small permease component</fullName>
    </submittedName>
</protein>
<dbReference type="GO" id="GO:0015740">
    <property type="term" value="P:C4-dicarboxylate transport"/>
    <property type="evidence" value="ECO:0007669"/>
    <property type="project" value="TreeGrafter"/>
</dbReference>
<organism evidence="11 12">
    <name type="scientific">Dethiosulfatibacter aminovorans DSM 17477</name>
    <dbReference type="NCBI Taxonomy" id="1121476"/>
    <lineage>
        <taxon>Bacteria</taxon>
        <taxon>Bacillati</taxon>
        <taxon>Bacillota</taxon>
        <taxon>Tissierellia</taxon>
        <taxon>Dethiosulfatibacter</taxon>
    </lineage>
</organism>
<feature type="domain" description="Tripartite ATP-independent periplasmic transporters DctQ component" evidence="10">
    <location>
        <begin position="23"/>
        <end position="151"/>
    </location>
</feature>
<evidence type="ECO:0000313" key="11">
    <source>
        <dbReference type="EMBL" id="SHI36442.1"/>
    </source>
</evidence>
<evidence type="ECO:0000256" key="8">
    <source>
        <dbReference type="ARBA" id="ARBA00038436"/>
    </source>
</evidence>
<name>A0A1M6AIZ0_9FIRM</name>
<dbReference type="InterPro" id="IPR007387">
    <property type="entry name" value="TRAP_DctQ"/>
</dbReference>
<evidence type="ECO:0000256" key="5">
    <source>
        <dbReference type="ARBA" id="ARBA00022692"/>
    </source>
</evidence>
<keyword evidence="2" id="KW-0813">Transport</keyword>
<feature type="transmembrane region" description="Helical" evidence="9">
    <location>
        <begin position="125"/>
        <end position="146"/>
    </location>
</feature>
<dbReference type="STRING" id="1121476.SAMN02745751_00138"/>
<dbReference type="Proteomes" id="UP000184052">
    <property type="component" value="Unassembled WGS sequence"/>
</dbReference>
<comment type="similarity">
    <text evidence="8">Belongs to the TRAP transporter small permease family.</text>
</comment>
<keyword evidence="12" id="KW-1185">Reference proteome</keyword>
<dbReference type="PANTHER" id="PTHR35011">
    <property type="entry name" value="2,3-DIKETO-L-GULONATE TRAP TRANSPORTER SMALL PERMEASE PROTEIN YIAM"/>
    <property type="match status" value="1"/>
</dbReference>
<evidence type="ECO:0000256" key="7">
    <source>
        <dbReference type="ARBA" id="ARBA00023136"/>
    </source>
</evidence>
<proteinExistence type="inferred from homology"/>
<comment type="subcellular location">
    <subcellularLocation>
        <location evidence="1">Cell inner membrane</location>
        <topology evidence="1">Multi-pass membrane protein</topology>
    </subcellularLocation>
</comment>
<feature type="transmembrane region" description="Helical" evidence="9">
    <location>
        <begin position="14"/>
        <end position="35"/>
    </location>
</feature>
<accession>A0A1M6AIZ0</accession>
<evidence type="ECO:0000256" key="9">
    <source>
        <dbReference type="SAM" id="Phobius"/>
    </source>
</evidence>
<evidence type="ECO:0000313" key="12">
    <source>
        <dbReference type="Proteomes" id="UP000184052"/>
    </source>
</evidence>
<evidence type="ECO:0000256" key="6">
    <source>
        <dbReference type="ARBA" id="ARBA00022989"/>
    </source>
</evidence>
<evidence type="ECO:0000256" key="1">
    <source>
        <dbReference type="ARBA" id="ARBA00004429"/>
    </source>
</evidence>
<dbReference type="InterPro" id="IPR055348">
    <property type="entry name" value="DctQ"/>
</dbReference>
<dbReference type="PANTHER" id="PTHR35011:SF2">
    <property type="entry name" value="2,3-DIKETO-L-GULONATE TRAP TRANSPORTER SMALL PERMEASE PROTEIN YIAM"/>
    <property type="match status" value="1"/>
</dbReference>